<accession>A0A0F6VZD5</accession>
<evidence type="ECO:0000313" key="4">
    <source>
        <dbReference type="Proteomes" id="UP000034883"/>
    </source>
</evidence>
<evidence type="ECO:0000313" key="3">
    <source>
        <dbReference type="EMBL" id="AKF03340.1"/>
    </source>
</evidence>
<keyword evidence="2" id="KW-0732">Signal</keyword>
<dbReference type="STRING" id="927083.DB32_000489"/>
<dbReference type="Proteomes" id="UP000034883">
    <property type="component" value="Chromosome"/>
</dbReference>
<sequence>MMRLLRFVTIVLAMASVGPGCTAITSGDFEERAEPLVCGNDLGSSRVDMRLDLTDMNAHLDNLTVANLVRIEGSGAARVRRTVARAVLDPLGEANLQIPLPCTVLDGNHEVDLVADLNGNRMYDPCPRAPEGCEDHQWRLMLQADGTVSYQHDVDFVDLAQGAPLPRGALPVRAAFGNMSQFAGRRMEVHVRRPLEEGGFETVLVYVLGAIPDTNDMLVRREENLIELRERYEVAIWIDTNGNGTYDPPSSIGAEGRDYATTIDAVGEPPGAVDPGGVQVLFDGQSPPPQEDIALEP</sequence>
<dbReference type="RefSeq" id="WP_053230788.1">
    <property type="nucleotide sequence ID" value="NZ_CP011125.1"/>
</dbReference>
<dbReference type="KEGG" id="samy:DB32_000489"/>
<name>A0A0F6VZD5_9BACT</name>
<evidence type="ECO:0000256" key="2">
    <source>
        <dbReference type="SAM" id="SignalP"/>
    </source>
</evidence>
<gene>
    <name evidence="3" type="ORF">DB32_000489</name>
</gene>
<protein>
    <recommendedName>
        <fullName evidence="5">Lipoprotein</fullName>
    </recommendedName>
</protein>
<feature type="chain" id="PRO_5002511063" description="Lipoprotein" evidence="2">
    <location>
        <begin position="24"/>
        <end position="297"/>
    </location>
</feature>
<dbReference type="AlphaFoldDB" id="A0A0F6VZD5"/>
<feature type="region of interest" description="Disordered" evidence="1">
    <location>
        <begin position="264"/>
        <end position="297"/>
    </location>
</feature>
<proteinExistence type="predicted"/>
<evidence type="ECO:0000256" key="1">
    <source>
        <dbReference type="SAM" id="MobiDB-lite"/>
    </source>
</evidence>
<evidence type="ECO:0008006" key="5">
    <source>
        <dbReference type="Google" id="ProtNLM"/>
    </source>
</evidence>
<keyword evidence="4" id="KW-1185">Reference proteome</keyword>
<organism evidence="3 4">
    <name type="scientific">Sandaracinus amylolyticus</name>
    <dbReference type="NCBI Taxonomy" id="927083"/>
    <lineage>
        <taxon>Bacteria</taxon>
        <taxon>Pseudomonadati</taxon>
        <taxon>Myxococcota</taxon>
        <taxon>Polyangia</taxon>
        <taxon>Polyangiales</taxon>
        <taxon>Sandaracinaceae</taxon>
        <taxon>Sandaracinus</taxon>
    </lineage>
</organism>
<feature type="signal peptide" evidence="2">
    <location>
        <begin position="1"/>
        <end position="23"/>
    </location>
</feature>
<dbReference type="EMBL" id="CP011125">
    <property type="protein sequence ID" value="AKF03340.1"/>
    <property type="molecule type" value="Genomic_DNA"/>
</dbReference>
<reference evidence="3 4" key="1">
    <citation type="submission" date="2015-03" db="EMBL/GenBank/DDBJ databases">
        <title>Genome assembly of Sandaracinus amylolyticus DSM 53668.</title>
        <authorList>
            <person name="Sharma G."/>
            <person name="Subramanian S."/>
        </authorList>
    </citation>
    <scope>NUCLEOTIDE SEQUENCE [LARGE SCALE GENOMIC DNA]</scope>
    <source>
        <strain evidence="3 4">DSM 53668</strain>
    </source>
</reference>